<reference evidence="2 3" key="1">
    <citation type="submission" date="2024-06" db="EMBL/GenBank/DDBJ databases">
        <title>Genomic Encyclopedia of Type Strains, Phase IV (KMG-IV): sequencing the most valuable type-strain genomes for metagenomic binning, comparative biology and taxonomic classification.</title>
        <authorList>
            <person name="Goeker M."/>
        </authorList>
    </citation>
    <scope>NUCLEOTIDE SEQUENCE [LARGE SCALE GENOMIC DNA]</scope>
    <source>
        <strain evidence="2 3">DSM 105042</strain>
    </source>
</reference>
<dbReference type="EMBL" id="JBEPLJ010000017">
    <property type="protein sequence ID" value="MET3587875.1"/>
    <property type="molecule type" value="Genomic_DNA"/>
</dbReference>
<feature type="transmembrane region" description="Helical" evidence="1">
    <location>
        <begin position="21"/>
        <end position="40"/>
    </location>
</feature>
<evidence type="ECO:0000256" key="1">
    <source>
        <dbReference type="SAM" id="Phobius"/>
    </source>
</evidence>
<feature type="transmembrane region" description="Helical" evidence="1">
    <location>
        <begin position="76"/>
        <end position="96"/>
    </location>
</feature>
<comment type="caution">
    <text evidence="2">The sequence shown here is derived from an EMBL/GenBank/DDBJ whole genome shotgun (WGS) entry which is preliminary data.</text>
</comment>
<evidence type="ECO:0000313" key="2">
    <source>
        <dbReference type="EMBL" id="MET3587875.1"/>
    </source>
</evidence>
<dbReference type="Proteomes" id="UP001549031">
    <property type="component" value="Unassembled WGS sequence"/>
</dbReference>
<evidence type="ECO:0000313" key="3">
    <source>
        <dbReference type="Proteomes" id="UP001549031"/>
    </source>
</evidence>
<keyword evidence="1" id="KW-0472">Membrane</keyword>
<gene>
    <name evidence="2" type="ORF">ABID21_004007</name>
</gene>
<organism evidence="2 3">
    <name type="scientific">Pseudorhizobium tarimense</name>
    <dbReference type="NCBI Taxonomy" id="1079109"/>
    <lineage>
        <taxon>Bacteria</taxon>
        <taxon>Pseudomonadati</taxon>
        <taxon>Pseudomonadota</taxon>
        <taxon>Alphaproteobacteria</taxon>
        <taxon>Hyphomicrobiales</taxon>
        <taxon>Rhizobiaceae</taxon>
        <taxon>Rhizobium/Agrobacterium group</taxon>
        <taxon>Pseudorhizobium</taxon>
    </lineage>
</organism>
<name>A0ABV2HBF1_9HYPH</name>
<sequence length="98" mass="10631">MRQFRERQWPQTSKIVRAWMIWVVVLDLLTLAVNAALLPAEPVRRMLAPASILIPAALGAELVLRSPPLWMEGAAILLGVPLILLPVALVGVSAGGEF</sequence>
<protein>
    <submittedName>
        <fullName evidence="2">Uncharacterized protein</fullName>
    </submittedName>
</protein>
<keyword evidence="3" id="KW-1185">Reference proteome</keyword>
<keyword evidence="1" id="KW-1133">Transmembrane helix</keyword>
<keyword evidence="1" id="KW-0812">Transmembrane</keyword>
<accession>A0ABV2HBF1</accession>
<proteinExistence type="predicted"/>